<proteinExistence type="predicted"/>
<organism evidence="1 2">
    <name type="scientific">Bergeyella zoohelcum</name>
    <dbReference type="NCBI Taxonomy" id="1015"/>
    <lineage>
        <taxon>Bacteria</taxon>
        <taxon>Pseudomonadati</taxon>
        <taxon>Bacteroidota</taxon>
        <taxon>Flavobacteriia</taxon>
        <taxon>Flavobacteriales</taxon>
        <taxon>Weeksellaceae</taxon>
        <taxon>Bergeyella</taxon>
    </lineage>
</organism>
<evidence type="ECO:0000313" key="2">
    <source>
        <dbReference type="Proteomes" id="UP000255515"/>
    </source>
</evidence>
<dbReference type="EMBL" id="UFTJ01000001">
    <property type="protein sequence ID" value="SSZ47241.1"/>
    <property type="molecule type" value="Genomic_DNA"/>
</dbReference>
<dbReference type="Proteomes" id="UP000255515">
    <property type="component" value="Unassembled WGS sequence"/>
</dbReference>
<name>A0A376C0H5_9FLAO</name>
<gene>
    <name evidence="1" type="ORF">NCTC11661_00907</name>
</gene>
<accession>A0A376C0H5</accession>
<sequence>MGNKKDIVHSFPKSVDGYANKYGQRTINVRKDGKTYQWLKLNGSYRGKIGTFEYIKDNKGVIIIDILKFQNS</sequence>
<reference evidence="1 2" key="1">
    <citation type="submission" date="2018-06" db="EMBL/GenBank/DDBJ databases">
        <authorList>
            <consortium name="Pathogen Informatics"/>
            <person name="Doyle S."/>
        </authorList>
    </citation>
    <scope>NUCLEOTIDE SEQUENCE [LARGE SCALE GENOMIC DNA]</scope>
    <source>
        <strain evidence="1 2">NCTC11661</strain>
    </source>
</reference>
<protein>
    <submittedName>
        <fullName evidence="1">Uncharacterized protein</fullName>
    </submittedName>
</protein>
<dbReference type="AlphaFoldDB" id="A0A376C0H5"/>
<evidence type="ECO:0000313" key="1">
    <source>
        <dbReference type="EMBL" id="SSZ47241.1"/>
    </source>
</evidence>